<dbReference type="AlphaFoldDB" id="A0A367PI66"/>
<keyword evidence="1" id="KW-0812">Transmembrane</keyword>
<keyword evidence="1" id="KW-1133">Transmembrane helix</keyword>
<dbReference type="Proteomes" id="UP000253501">
    <property type="component" value="Unassembled WGS sequence"/>
</dbReference>
<reference evidence="2 3" key="1">
    <citation type="submission" date="2018-04" db="EMBL/GenBank/DDBJ databases">
        <title>Cupriavidus necator CR12 genome sequencing and assembly.</title>
        <authorList>
            <person name="Ben Fekih I."/>
            <person name="Mazhar H.S."/>
            <person name="Bello S.K."/>
            <person name="Rensing C."/>
        </authorList>
    </citation>
    <scope>NUCLEOTIDE SEQUENCE [LARGE SCALE GENOMIC DNA]</scope>
    <source>
        <strain evidence="2 3">CR12</strain>
    </source>
</reference>
<protein>
    <submittedName>
        <fullName evidence="2">Uncharacterized protein</fullName>
    </submittedName>
</protein>
<evidence type="ECO:0000313" key="2">
    <source>
        <dbReference type="EMBL" id="RCJ07254.1"/>
    </source>
</evidence>
<organism evidence="2 3">
    <name type="scientific">Cupriavidus necator</name>
    <name type="common">Alcaligenes eutrophus</name>
    <name type="synonym">Ralstonia eutropha</name>
    <dbReference type="NCBI Taxonomy" id="106590"/>
    <lineage>
        <taxon>Bacteria</taxon>
        <taxon>Pseudomonadati</taxon>
        <taxon>Pseudomonadota</taxon>
        <taxon>Betaproteobacteria</taxon>
        <taxon>Burkholderiales</taxon>
        <taxon>Burkholderiaceae</taxon>
        <taxon>Cupriavidus</taxon>
    </lineage>
</organism>
<name>A0A367PI66_CUPNE</name>
<proteinExistence type="predicted"/>
<accession>A0A367PI66</accession>
<evidence type="ECO:0000313" key="3">
    <source>
        <dbReference type="Proteomes" id="UP000253501"/>
    </source>
</evidence>
<dbReference type="EMBL" id="QDHA01000040">
    <property type="protein sequence ID" value="RCJ07254.1"/>
    <property type="molecule type" value="Genomic_DNA"/>
</dbReference>
<comment type="caution">
    <text evidence="2">The sequence shown here is derived from an EMBL/GenBank/DDBJ whole genome shotgun (WGS) entry which is preliminary data.</text>
</comment>
<dbReference type="RefSeq" id="WP_114133044.1">
    <property type="nucleotide sequence ID" value="NZ_CP068435.1"/>
</dbReference>
<dbReference type="SUPFAM" id="SSF56801">
    <property type="entry name" value="Acetyl-CoA synthetase-like"/>
    <property type="match status" value="1"/>
</dbReference>
<sequence>MGWLFAYAVGTIEPSSIREERIKFFGGKAAKLWIQAHVVFITGIPLIATGKMQNLKLRDQFHDCQLPVAQT</sequence>
<keyword evidence="1" id="KW-0472">Membrane</keyword>
<feature type="transmembrane region" description="Helical" evidence="1">
    <location>
        <begin position="32"/>
        <end position="50"/>
    </location>
</feature>
<gene>
    <name evidence="2" type="ORF">DDK22_17790</name>
</gene>
<evidence type="ECO:0000256" key="1">
    <source>
        <dbReference type="SAM" id="Phobius"/>
    </source>
</evidence>